<dbReference type="Proteomes" id="UP000035642">
    <property type="component" value="Unassembled WGS sequence"/>
</dbReference>
<keyword evidence="1" id="KW-0812">Transmembrane</keyword>
<name>A0A0K0CYJ3_ANGCA</name>
<keyword evidence="2" id="KW-1185">Reference proteome</keyword>
<accession>A0A0K0CYJ3</accession>
<feature type="transmembrane region" description="Helical" evidence="1">
    <location>
        <begin position="33"/>
        <end position="55"/>
    </location>
</feature>
<reference evidence="2" key="1">
    <citation type="submission" date="2012-09" db="EMBL/GenBank/DDBJ databases">
        <authorList>
            <person name="Martin A.A."/>
        </authorList>
    </citation>
    <scope>NUCLEOTIDE SEQUENCE</scope>
</reference>
<evidence type="ECO:0000256" key="1">
    <source>
        <dbReference type="SAM" id="Phobius"/>
    </source>
</evidence>
<dbReference type="WBParaSite" id="ACAC_0000272001-mRNA-1">
    <property type="protein sequence ID" value="ACAC_0000272001-mRNA-1"/>
    <property type="gene ID" value="ACAC_0000272001"/>
</dbReference>
<feature type="transmembrane region" description="Helical" evidence="1">
    <location>
        <begin position="61"/>
        <end position="79"/>
    </location>
</feature>
<proteinExistence type="predicted"/>
<evidence type="ECO:0000313" key="2">
    <source>
        <dbReference type="Proteomes" id="UP000035642"/>
    </source>
</evidence>
<reference evidence="3" key="2">
    <citation type="submission" date="2017-02" db="UniProtKB">
        <authorList>
            <consortium name="WormBaseParasite"/>
        </authorList>
    </citation>
    <scope>IDENTIFICATION</scope>
</reference>
<dbReference type="AlphaFoldDB" id="A0A0K0CYJ3"/>
<protein>
    <submittedName>
        <fullName evidence="3">Alkaline phosphatase</fullName>
    </submittedName>
</protein>
<keyword evidence="1" id="KW-1133">Transmembrane helix</keyword>
<keyword evidence="1" id="KW-0472">Membrane</keyword>
<evidence type="ECO:0000313" key="3">
    <source>
        <dbReference type="WBParaSite" id="ACAC_0000272001-mRNA-1"/>
    </source>
</evidence>
<organism evidence="2 3">
    <name type="scientific">Angiostrongylus cantonensis</name>
    <name type="common">Rat lungworm</name>
    <dbReference type="NCBI Taxonomy" id="6313"/>
    <lineage>
        <taxon>Eukaryota</taxon>
        <taxon>Metazoa</taxon>
        <taxon>Ecdysozoa</taxon>
        <taxon>Nematoda</taxon>
        <taxon>Chromadorea</taxon>
        <taxon>Rhabditida</taxon>
        <taxon>Rhabditina</taxon>
        <taxon>Rhabditomorpha</taxon>
        <taxon>Strongyloidea</taxon>
        <taxon>Metastrongylidae</taxon>
        <taxon>Angiostrongylus</taxon>
    </lineage>
</organism>
<sequence length="104" mass="11950">MQHRQRSSNFFACRFGSVPTWAERERTREGVVVTNYFVLPTVQYPLISFPGGYVVLSRREVVFAMALFITLAVLLVLVIRRRARIKALARNRRGNLLQVGGDRL</sequence>